<reference evidence="2 3" key="1">
    <citation type="submission" date="2020-12" db="EMBL/GenBank/DDBJ databases">
        <title>FDA dAtabase for Regulatory Grade micrObial Sequences (FDA-ARGOS): Supporting development and validation of Infectious Disease Dx tests.</title>
        <authorList>
            <person name="Sproer C."/>
            <person name="Gronow S."/>
            <person name="Severitt S."/>
            <person name="Schroder I."/>
            <person name="Tallon L."/>
            <person name="Sadzewicz L."/>
            <person name="Zhao X."/>
            <person name="Boylan J."/>
            <person name="Ott S."/>
            <person name="Bowen H."/>
            <person name="Vavikolanu K."/>
            <person name="Mehta A."/>
            <person name="Aluvathingal J."/>
            <person name="Nadendla S."/>
            <person name="Lowell S."/>
            <person name="Myers T."/>
            <person name="Yan Y."/>
            <person name="Sichtig H."/>
        </authorList>
    </citation>
    <scope>NUCLEOTIDE SEQUENCE [LARGE SCALE GENOMIC DNA]</scope>
    <source>
        <strain evidence="2 3">FDAARGOS_890</strain>
    </source>
</reference>
<dbReference type="EMBL" id="CP065748">
    <property type="protein sequence ID" value="QPS80523.1"/>
    <property type="molecule type" value="Genomic_DNA"/>
</dbReference>
<sequence>MLFHDSNAVFRPLPWRGMATGSGLRHTGRKRRQRRGRPPGHGRLGMGATGDAFARRLG</sequence>
<evidence type="ECO:0000313" key="2">
    <source>
        <dbReference type="EMBL" id="QPS80523.1"/>
    </source>
</evidence>
<gene>
    <name evidence="2" type="ORF">I6G47_26660</name>
</gene>
<accession>A0A7T2YSG3</accession>
<proteinExistence type="predicted"/>
<keyword evidence="3" id="KW-1185">Reference proteome</keyword>
<evidence type="ECO:0000256" key="1">
    <source>
        <dbReference type="SAM" id="MobiDB-lite"/>
    </source>
</evidence>
<name>A0A7T2YSG3_9BURK</name>
<feature type="compositionally biased region" description="Basic residues" evidence="1">
    <location>
        <begin position="26"/>
        <end position="40"/>
    </location>
</feature>
<dbReference type="AlphaFoldDB" id="A0A7T2YSG3"/>
<evidence type="ECO:0000313" key="3">
    <source>
        <dbReference type="Proteomes" id="UP000595064"/>
    </source>
</evidence>
<protein>
    <submittedName>
        <fullName evidence="2">Uncharacterized protein</fullName>
    </submittedName>
</protein>
<dbReference type="KEGG" id="dla:I6G47_26660"/>
<dbReference type="Proteomes" id="UP000595064">
    <property type="component" value="Chromosome"/>
</dbReference>
<feature type="region of interest" description="Disordered" evidence="1">
    <location>
        <begin position="14"/>
        <end position="58"/>
    </location>
</feature>
<dbReference type="RefSeq" id="WP_193584809.1">
    <property type="nucleotide sequence ID" value="NZ_CP065748.1"/>
</dbReference>
<organism evidence="2 3">
    <name type="scientific">Delftia lacustris</name>
    <dbReference type="NCBI Taxonomy" id="558537"/>
    <lineage>
        <taxon>Bacteria</taxon>
        <taxon>Pseudomonadati</taxon>
        <taxon>Pseudomonadota</taxon>
        <taxon>Betaproteobacteria</taxon>
        <taxon>Burkholderiales</taxon>
        <taxon>Comamonadaceae</taxon>
        <taxon>Delftia</taxon>
    </lineage>
</organism>